<proteinExistence type="predicted"/>
<protein>
    <submittedName>
        <fullName evidence="1">Uncharacterized protein</fullName>
    </submittedName>
</protein>
<comment type="caution">
    <text evidence="1">The sequence shown here is derived from an EMBL/GenBank/DDBJ whole genome shotgun (WGS) entry which is preliminary data.</text>
</comment>
<dbReference type="Proteomes" id="UP000766595">
    <property type="component" value="Unassembled WGS sequence"/>
</dbReference>
<dbReference type="RefSeq" id="WP_261971492.1">
    <property type="nucleotide sequence ID" value="NZ_JAHHZF010000017.1"/>
</dbReference>
<dbReference type="EMBL" id="JAHHZF010000017">
    <property type="protein sequence ID" value="MBT9292992.1"/>
    <property type="molecule type" value="Genomic_DNA"/>
</dbReference>
<name>A0A947DBW4_9HYPH</name>
<evidence type="ECO:0000313" key="1">
    <source>
        <dbReference type="EMBL" id="MBT9292992.1"/>
    </source>
</evidence>
<keyword evidence="2" id="KW-1185">Reference proteome</keyword>
<dbReference type="InterPro" id="IPR043737">
    <property type="entry name" value="DUF5682"/>
</dbReference>
<reference evidence="1 2" key="1">
    <citation type="submission" date="2021-06" db="EMBL/GenBank/DDBJ databases">
        <authorList>
            <person name="Grouzdev D.S."/>
            <person name="Koziaeva V."/>
        </authorList>
    </citation>
    <scope>NUCLEOTIDE SEQUENCE [LARGE SCALE GENOMIC DNA]</scope>
    <source>
        <strain evidence="1 2">22</strain>
    </source>
</reference>
<organism evidence="1 2">
    <name type="scientific">Prosthecodimorpha staleyi</name>
    <dbReference type="NCBI Taxonomy" id="2840188"/>
    <lineage>
        <taxon>Bacteria</taxon>
        <taxon>Pseudomonadati</taxon>
        <taxon>Pseudomonadota</taxon>
        <taxon>Alphaproteobacteria</taxon>
        <taxon>Hyphomicrobiales</taxon>
        <taxon>Ancalomicrobiaceae</taxon>
        <taxon>Prosthecodimorpha</taxon>
    </lineage>
</organism>
<dbReference type="Pfam" id="PF18934">
    <property type="entry name" value="DUF5682"/>
    <property type="match status" value="1"/>
</dbReference>
<accession>A0A947DBW4</accession>
<gene>
    <name evidence="1" type="ORF">KL771_26255</name>
</gene>
<evidence type="ECO:0000313" key="2">
    <source>
        <dbReference type="Proteomes" id="UP000766595"/>
    </source>
</evidence>
<sequence>MAEGAAEIVVFPIRHHSPACAAMLAVALDEIRPARLLIEAPADFVDLIGALADPRIVAPVAIVSMPDRTSSGTDSEAISYYPLCDHSPELVALRWAFRNGVPVTAIDLPSRHPAMLDPGAAAEGHPVLLTQEEAFTAGAYVRALCERTGARDGNEVWDRLFESRIGHRDWRGFFQTVETYCRHLRETLSPQSHADDGRLAREAHMRHVLAEAAAAGGLLAVVVGGLHVPALQAETRPVSQPSPAGRLALVRYDYARLDRADGYAAGLPSPGFYERLAHAFASDATATWDGLALDILVGFADRLRRDGQDAAFRLPTLRAAAETASRLAVLRGLPGPGRSELIDAVRATAVKDAVEAGTAPVLAAFEGYLTGDRIGEVPPGRFVVPLVEDVRATARALGFALDRAAPASRVLDLQRKPRHRAASRFLHALDLIGAGFARRISGPDPGQRRRSTQLHETWSYAWGPAVEAALFDRLLDGDRLETVCRTEILRRLEGLAKDGRGREAAPAAALYAAARRAGLGGELAAIASRIEAILVEVSALPDLLAAFRILSAPAQGEPEQTAAALVGLCYRRLAASLATLSDLDGQQAIAAARGLADLAADLTDPENLAAFDRTLLTEAVLDLIDGDLPPFLLGAVAAVARVLGCLGEEAFERRVQNAFAGVYEQASERAAVLSGILAAVPRFLVGSPALIGMVDGFLARLDDVTFLAVLPELRLAFSSLNPIEIERIAALIPGLHGTSGAPDMAAGLTASELAENTAIGLRLAERWRAQGLAAWLAGEA</sequence>
<dbReference type="AlphaFoldDB" id="A0A947DBW4"/>